<evidence type="ECO:0000313" key="4">
    <source>
        <dbReference type="Proteomes" id="UP000179001"/>
    </source>
</evidence>
<sequence length="139" mass="15315">MRKISIILFVFIFLLLGASCEDQVSQDNQQAQVVVPTVEVVEDSAIRETEPVNNVATAVSGSSAQNNNPVLDSPEADPSSLNFQNPILDNSNYYNDSEVYDSPEAVPDSLNWDEDSYDSNVSSEVYDSPEADFEGLNFR</sequence>
<feature type="chain" id="PRO_5009521312" evidence="2">
    <location>
        <begin position="21"/>
        <end position="139"/>
    </location>
</feature>
<evidence type="ECO:0000256" key="2">
    <source>
        <dbReference type="SAM" id="SignalP"/>
    </source>
</evidence>
<accession>A0A1F5SWM4</accession>
<name>A0A1F5SWM4_9BACT</name>
<gene>
    <name evidence="3" type="ORF">A2478_00155</name>
</gene>
<proteinExistence type="predicted"/>
<feature type="signal peptide" evidence="2">
    <location>
        <begin position="1"/>
        <end position="20"/>
    </location>
</feature>
<comment type="caution">
    <text evidence="3">The sequence shown here is derived from an EMBL/GenBank/DDBJ whole genome shotgun (WGS) entry which is preliminary data.</text>
</comment>
<feature type="compositionally biased region" description="Polar residues" evidence="1">
    <location>
        <begin position="79"/>
        <end position="95"/>
    </location>
</feature>
<feature type="compositionally biased region" description="Polar residues" evidence="1">
    <location>
        <begin position="51"/>
        <end position="70"/>
    </location>
</feature>
<protein>
    <submittedName>
        <fullName evidence="3">Uncharacterized protein</fullName>
    </submittedName>
</protein>
<organism evidence="3 4">
    <name type="scientific">Candidatus Falkowbacteria bacterium RIFOXYC2_FULL_36_12</name>
    <dbReference type="NCBI Taxonomy" id="1798002"/>
    <lineage>
        <taxon>Bacteria</taxon>
        <taxon>Candidatus Falkowiibacteriota</taxon>
    </lineage>
</organism>
<evidence type="ECO:0000313" key="3">
    <source>
        <dbReference type="EMBL" id="OGF30853.1"/>
    </source>
</evidence>
<evidence type="ECO:0000256" key="1">
    <source>
        <dbReference type="SAM" id="MobiDB-lite"/>
    </source>
</evidence>
<keyword evidence="2" id="KW-0732">Signal</keyword>
<feature type="region of interest" description="Disordered" evidence="1">
    <location>
        <begin position="45"/>
        <end position="139"/>
    </location>
</feature>
<dbReference type="EMBL" id="MFGJ01000008">
    <property type="protein sequence ID" value="OGF30853.1"/>
    <property type="molecule type" value="Genomic_DNA"/>
</dbReference>
<dbReference type="Proteomes" id="UP000179001">
    <property type="component" value="Unassembled WGS sequence"/>
</dbReference>
<dbReference type="PROSITE" id="PS51257">
    <property type="entry name" value="PROKAR_LIPOPROTEIN"/>
    <property type="match status" value="1"/>
</dbReference>
<dbReference type="AlphaFoldDB" id="A0A1F5SWM4"/>
<reference evidence="3 4" key="1">
    <citation type="journal article" date="2016" name="Nat. Commun.">
        <title>Thousands of microbial genomes shed light on interconnected biogeochemical processes in an aquifer system.</title>
        <authorList>
            <person name="Anantharaman K."/>
            <person name="Brown C.T."/>
            <person name="Hug L.A."/>
            <person name="Sharon I."/>
            <person name="Castelle C.J."/>
            <person name="Probst A.J."/>
            <person name="Thomas B.C."/>
            <person name="Singh A."/>
            <person name="Wilkins M.J."/>
            <person name="Karaoz U."/>
            <person name="Brodie E.L."/>
            <person name="Williams K.H."/>
            <person name="Hubbard S.S."/>
            <person name="Banfield J.F."/>
        </authorList>
    </citation>
    <scope>NUCLEOTIDE SEQUENCE [LARGE SCALE GENOMIC DNA]</scope>
</reference>
<dbReference type="STRING" id="1798002.A2478_00155"/>